<dbReference type="OrthoDB" id="10332219at2759"/>
<proteinExistence type="predicted"/>
<evidence type="ECO:0000313" key="1">
    <source>
        <dbReference type="EMBL" id="OJA13269.1"/>
    </source>
</evidence>
<accession>A0A1J8PWP8</accession>
<dbReference type="AlphaFoldDB" id="A0A1J8PWP8"/>
<keyword evidence="2" id="KW-1185">Reference proteome</keyword>
<organism evidence="1 2">
    <name type="scientific">Rhizopogon vesiculosus</name>
    <dbReference type="NCBI Taxonomy" id="180088"/>
    <lineage>
        <taxon>Eukaryota</taxon>
        <taxon>Fungi</taxon>
        <taxon>Dikarya</taxon>
        <taxon>Basidiomycota</taxon>
        <taxon>Agaricomycotina</taxon>
        <taxon>Agaricomycetes</taxon>
        <taxon>Agaricomycetidae</taxon>
        <taxon>Boletales</taxon>
        <taxon>Suillineae</taxon>
        <taxon>Rhizopogonaceae</taxon>
        <taxon>Rhizopogon</taxon>
    </lineage>
</organism>
<gene>
    <name evidence="1" type="ORF">AZE42_12608</name>
</gene>
<evidence type="ECO:0000313" key="2">
    <source>
        <dbReference type="Proteomes" id="UP000183567"/>
    </source>
</evidence>
<dbReference type="Proteomes" id="UP000183567">
    <property type="component" value="Unassembled WGS sequence"/>
</dbReference>
<sequence>MTGLPDERDYYVFTRESYGTKQPVGMAFDESEGIIRITPGKKTAVS</sequence>
<comment type="caution">
    <text evidence="1">The sequence shown here is derived from an EMBL/GenBank/DDBJ whole genome shotgun (WGS) entry which is preliminary data.</text>
</comment>
<protein>
    <submittedName>
        <fullName evidence="1">Uncharacterized protein</fullName>
    </submittedName>
</protein>
<name>A0A1J8PWP8_9AGAM</name>
<reference evidence="1 2" key="1">
    <citation type="submission" date="2016-03" db="EMBL/GenBank/DDBJ databases">
        <title>Comparative genomics of the ectomycorrhizal sister species Rhizopogon vinicolor and Rhizopogon vesiculosus (Basidiomycota: Boletales) reveals a divergence of the mating type B locus.</title>
        <authorList>
            <person name="Mujic A.B."/>
            <person name="Kuo A."/>
            <person name="Tritt A."/>
            <person name="Lipzen A."/>
            <person name="Chen C."/>
            <person name="Johnson J."/>
            <person name="Sharma A."/>
            <person name="Barry K."/>
            <person name="Grigoriev I.V."/>
            <person name="Spatafora J.W."/>
        </authorList>
    </citation>
    <scope>NUCLEOTIDE SEQUENCE [LARGE SCALE GENOMIC DNA]</scope>
    <source>
        <strain evidence="1 2">AM-OR11-056</strain>
    </source>
</reference>
<dbReference type="EMBL" id="LVVM01004240">
    <property type="protein sequence ID" value="OJA13269.1"/>
    <property type="molecule type" value="Genomic_DNA"/>
</dbReference>